<sequence>MAGKTTITQSEFRSLARKAGFKLKIKSYSEFAAVTHVNGQETRTVSFEPAGIPELTKYHQWSSQFQVLDGAYRTVK</sequence>
<accession>A0A2P2EDN1</accession>
<reference evidence="1 2" key="1">
    <citation type="journal article" date="2018" name="Genome Announc.">
        <title>Draft Genome Sequence of "Candidatus Phycosocius bacilliformis," an Alphaproteobacterial Ectosymbiont of the Hydrocarbon-Producing Green Alga Botryococcus braunii.</title>
        <authorList>
            <person name="Tanabe Y."/>
            <person name="Yamaguchi H."/>
            <person name="Watanabe M.M."/>
        </authorList>
    </citation>
    <scope>NUCLEOTIDE SEQUENCE [LARGE SCALE GENOMIC DNA]</scope>
    <source>
        <strain evidence="1 2">BOTRYCO-2</strain>
    </source>
</reference>
<dbReference type="Proteomes" id="UP000245086">
    <property type="component" value="Unassembled WGS sequence"/>
</dbReference>
<keyword evidence="2" id="KW-1185">Reference proteome</keyword>
<gene>
    <name evidence="1" type="ORF">PbB2_02852</name>
</gene>
<evidence type="ECO:0000313" key="1">
    <source>
        <dbReference type="EMBL" id="GBF59160.1"/>
    </source>
</evidence>
<name>A0A2P2EDN1_9PROT</name>
<evidence type="ECO:0000313" key="2">
    <source>
        <dbReference type="Proteomes" id="UP000245086"/>
    </source>
</evidence>
<proteinExistence type="predicted"/>
<dbReference type="EMBL" id="BFBR01000010">
    <property type="protein sequence ID" value="GBF59160.1"/>
    <property type="molecule type" value="Genomic_DNA"/>
</dbReference>
<dbReference type="AlphaFoldDB" id="A0A2P2EDN1"/>
<comment type="caution">
    <text evidence="1">The sequence shown here is derived from an EMBL/GenBank/DDBJ whole genome shotgun (WGS) entry which is preliminary data.</text>
</comment>
<protein>
    <submittedName>
        <fullName evidence="1">Uncharacterized protein</fullName>
    </submittedName>
</protein>
<dbReference type="RefSeq" id="WP_108986060.1">
    <property type="nucleotide sequence ID" value="NZ_BFBR01000010.1"/>
</dbReference>
<organism evidence="1 2">
    <name type="scientific">Candidatus Phycosocius bacilliformis</name>
    <dbReference type="NCBI Taxonomy" id="1445552"/>
    <lineage>
        <taxon>Bacteria</taxon>
        <taxon>Pseudomonadati</taxon>
        <taxon>Pseudomonadota</taxon>
        <taxon>Alphaproteobacteria</taxon>
        <taxon>Caulobacterales</taxon>
        <taxon>Caulobacterales incertae sedis</taxon>
        <taxon>Candidatus Phycosocius</taxon>
    </lineage>
</organism>